<dbReference type="STRING" id="1121942.SAMN02745148_02462"/>
<dbReference type="RefSeq" id="WP_175546964.1">
    <property type="nucleotide sequence ID" value="NZ_FQUJ01000010.1"/>
</dbReference>
<evidence type="ECO:0000313" key="1">
    <source>
        <dbReference type="EMBL" id="SHF37229.1"/>
    </source>
</evidence>
<evidence type="ECO:0000313" key="2">
    <source>
        <dbReference type="Proteomes" id="UP000184346"/>
    </source>
</evidence>
<sequence>MAASEPQTPPPDIHQTYRAGDITPFPTGKRTFLSPLPLPTKTAPLDFNHVIGELNDTYLDIGGGLPTAFTWQLTLGGPFTSFLIMALIFPLFSATLTSGEGYSFSSEFMAFFEVGFEQGSWAGGLTLALALIIKCHHHLKARSALPTRFNRQRREVYFVPEDGKTPIVVPWESVAAWITQAQGVTQYGVQRQYGLGIGFYDPATQQPHHLEMPMPGLPLALGLWEAIRGYMEYEVNSLQEIQDPHGLQRPGDPPHEGVHTFYNARDRLHRRYRDNEIGLFRVTMWYLWHILDLWTIPHHVTEWEIRALQKAGRKALPEAMQAWSQPLPESEWAQPSEELKRLSAQVDALYQRRPPGDITAIFAEVYEKEKANGVRGPGGVYETRGDSEVYFPQPLTQAARRR</sequence>
<protein>
    <submittedName>
        <fullName evidence="1">Uncharacterized protein</fullName>
    </submittedName>
</protein>
<gene>
    <name evidence="1" type="ORF">SAMN02745148_02462</name>
</gene>
<dbReference type="Proteomes" id="UP000184346">
    <property type="component" value="Unassembled WGS sequence"/>
</dbReference>
<proteinExistence type="predicted"/>
<organism evidence="1 2">
    <name type="scientific">Modicisalibacter ilicicola DSM 19980</name>
    <dbReference type="NCBI Taxonomy" id="1121942"/>
    <lineage>
        <taxon>Bacteria</taxon>
        <taxon>Pseudomonadati</taxon>
        <taxon>Pseudomonadota</taxon>
        <taxon>Gammaproteobacteria</taxon>
        <taxon>Oceanospirillales</taxon>
        <taxon>Halomonadaceae</taxon>
        <taxon>Modicisalibacter</taxon>
    </lineage>
</organism>
<name>A0A1M5B442_9GAMM</name>
<reference evidence="1 2" key="1">
    <citation type="submission" date="2016-11" db="EMBL/GenBank/DDBJ databases">
        <authorList>
            <person name="Jaros S."/>
            <person name="Januszkiewicz K."/>
            <person name="Wedrychowicz H."/>
        </authorList>
    </citation>
    <scope>NUCLEOTIDE SEQUENCE [LARGE SCALE GENOMIC DNA]</scope>
    <source>
        <strain evidence="1 2">DSM 19980</strain>
    </source>
</reference>
<keyword evidence="2" id="KW-1185">Reference proteome</keyword>
<dbReference type="AlphaFoldDB" id="A0A1M5B442"/>
<dbReference type="EMBL" id="FQUJ01000010">
    <property type="protein sequence ID" value="SHF37229.1"/>
    <property type="molecule type" value="Genomic_DNA"/>
</dbReference>
<accession>A0A1M5B442</accession>